<gene>
    <name evidence="1" type="ORF">CBM2607_11881</name>
</gene>
<organism evidence="1 2">
    <name type="scientific">Cupriavidus neocaledonicus</name>
    <dbReference type="NCBI Taxonomy" id="1040979"/>
    <lineage>
        <taxon>Bacteria</taxon>
        <taxon>Pseudomonadati</taxon>
        <taxon>Pseudomonadota</taxon>
        <taxon>Betaproteobacteria</taxon>
        <taxon>Burkholderiales</taxon>
        <taxon>Burkholderiaceae</taxon>
        <taxon>Cupriavidus</taxon>
    </lineage>
</organism>
<accession>A0A375H4T9</accession>
<reference evidence="1 2" key="1">
    <citation type="submission" date="2018-01" db="EMBL/GenBank/DDBJ databases">
        <authorList>
            <person name="Clerissi C."/>
        </authorList>
    </citation>
    <scope>NUCLEOTIDE SEQUENCE [LARGE SCALE GENOMIC DNA]</scope>
    <source>
        <strain evidence="1">Cupriavidus taiwanensis STM 6160</strain>
    </source>
</reference>
<protein>
    <submittedName>
        <fullName evidence="1">Uncharacterized protein</fullName>
    </submittedName>
</protein>
<evidence type="ECO:0000313" key="2">
    <source>
        <dbReference type="Proteomes" id="UP000255168"/>
    </source>
</evidence>
<proteinExistence type="predicted"/>
<evidence type="ECO:0000313" key="1">
    <source>
        <dbReference type="EMBL" id="SPD46941.1"/>
    </source>
</evidence>
<dbReference type="EMBL" id="LT984806">
    <property type="protein sequence ID" value="SPD46941.1"/>
    <property type="molecule type" value="Genomic_DNA"/>
</dbReference>
<dbReference type="Proteomes" id="UP000255168">
    <property type="component" value="Chromosome I"/>
</dbReference>
<dbReference type="AlphaFoldDB" id="A0A375H4T9"/>
<sequence length="48" mass="5212">MAACRSGERHCRAVNILSCIKKNLHMTTAVRPPVVAAACCGIKYWGSH</sequence>
<name>A0A375H4T9_9BURK</name>